<evidence type="ECO:0000313" key="3">
    <source>
        <dbReference type="EMBL" id="WRO20939.1"/>
    </source>
</evidence>
<organism evidence="3 4">
    <name type="scientific">Metallumcola ferriviriculae</name>
    <dbReference type="NCBI Taxonomy" id="3039180"/>
    <lineage>
        <taxon>Bacteria</taxon>
        <taxon>Bacillati</taxon>
        <taxon>Bacillota</taxon>
        <taxon>Clostridia</taxon>
        <taxon>Neomoorellales</taxon>
        <taxon>Desulfitibacteraceae</taxon>
        <taxon>Metallumcola</taxon>
    </lineage>
</organism>
<gene>
    <name evidence="3" type="ORF">MFMK1_000729</name>
</gene>
<keyword evidence="1" id="KW-0472">Membrane</keyword>
<dbReference type="Proteomes" id="UP001329915">
    <property type="component" value="Chromosome"/>
</dbReference>
<feature type="transmembrane region" description="Helical" evidence="1">
    <location>
        <begin position="248"/>
        <end position="268"/>
    </location>
</feature>
<dbReference type="InterPro" id="IPR001478">
    <property type="entry name" value="PDZ"/>
</dbReference>
<accession>A0AAU0UL94</accession>
<evidence type="ECO:0000256" key="1">
    <source>
        <dbReference type="SAM" id="Phobius"/>
    </source>
</evidence>
<sequence>MQEFLPVVPKILQAFWQMLINPIFWLVVIFVAYQYRRYSRMKEDLFGVKGEPIWQHTLLATGHGIIGGLVGSFLMVLVGISLGDIGIGYLWLLAVLLMFVSPRFLCFSYSGGIISLSYLLLGWPRVDVPQLMGLVAILHMVESVLILVSGHLGAMPIYTRAKDGRVVGGFNLQKFWPIPIVGMLLMQLPGSQVVQGMVSMPEWWPLIKPSLVANLDNVVYLILPVVAGLGYGDLALTSVPEKKSRRTAVFLNIYSLVLLLLAIAASYWPILAISAALFAPLGHEYVIKLGRQSELKGEPLYVSPEEGVMVLDVLRGTAAARAGLKSSDIIKTMNGASINNGSDLRMVLEKIDEPRLEISYINRSGQSVRKVVAKDDREPFGTILVPEPYQQPQVEFGSAGLLVRWWRRLMGKLGRG</sequence>
<dbReference type="EMBL" id="CP121694">
    <property type="protein sequence ID" value="WRO20939.1"/>
    <property type="molecule type" value="Genomic_DNA"/>
</dbReference>
<feature type="transmembrane region" description="Helical" evidence="1">
    <location>
        <begin position="14"/>
        <end position="33"/>
    </location>
</feature>
<dbReference type="PROSITE" id="PS50106">
    <property type="entry name" value="PDZ"/>
    <property type="match status" value="1"/>
</dbReference>
<dbReference type="SMART" id="SM00228">
    <property type="entry name" value="PDZ"/>
    <property type="match status" value="1"/>
</dbReference>
<dbReference type="SUPFAM" id="SSF50156">
    <property type="entry name" value="PDZ domain-like"/>
    <property type="match status" value="1"/>
</dbReference>
<feature type="transmembrane region" description="Helical" evidence="1">
    <location>
        <begin position="80"/>
        <end position="100"/>
    </location>
</feature>
<proteinExistence type="predicted"/>
<dbReference type="AlphaFoldDB" id="A0AAU0UL94"/>
<keyword evidence="1" id="KW-0812">Transmembrane</keyword>
<dbReference type="InterPro" id="IPR036034">
    <property type="entry name" value="PDZ_sf"/>
</dbReference>
<feature type="domain" description="PDZ" evidence="2">
    <location>
        <begin position="286"/>
        <end position="340"/>
    </location>
</feature>
<evidence type="ECO:0000313" key="4">
    <source>
        <dbReference type="Proteomes" id="UP001329915"/>
    </source>
</evidence>
<feature type="transmembrane region" description="Helical" evidence="1">
    <location>
        <begin position="175"/>
        <end position="198"/>
    </location>
</feature>
<dbReference type="RefSeq" id="WP_366923816.1">
    <property type="nucleotide sequence ID" value="NZ_CP121694.1"/>
</dbReference>
<keyword evidence="4" id="KW-1185">Reference proteome</keyword>
<dbReference type="Pfam" id="PF00595">
    <property type="entry name" value="PDZ"/>
    <property type="match status" value="1"/>
</dbReference>
<keyword evidence="1" id="KW-1133">Transmembrane helix</keyword>
<dbReference type="KEGG" id="dbc:MFMK1_000729"/>
<evidence type="ECO:0000259" key="2">
    <source>
        <dbReference type="PROSITE" id="PS50106"/>
    </source>
</evidence>
<feature type="transmembrane region" description="Helical" evidence="1">
    <location>
        <begin position="132"/>
        <end position="154"/>
    </location>
</feature>
<reference evidence="3 4" key="1">
    <citation type="submission" date="2023-04" db="EMBL/GenBank/DDBJ databases">
        <authorList>
            <person name="Hsu D."/>
        </authorList>
    </citation>
    <scope>NUCLEOTIDE SEQUENCE [LARGE SCALE GENOMIC DNA]</scope>
    <source>
        <strain evidence="3 4">MK1</strain>
    </source>
</reference>
<feature type="transmembrane region" description="Helical" evidence="1">
    <location>
        <begin position="107"/>
        <end position="126"/>
    </location>
</feature>
<name>A0AAU0UL94_9FIRM</name>
<feature type="transmembrane region" description="Helical" evidence="1">
    <location>
        <begin position="218"/>
        <end position="236"/>
    </location>
</feature>
<feature type="transmembrane region" description="Helical" evidence="1">
    <location>
        <begin position="53"/>
        <end position="74"/>
    </location>
</feature>
<protein>
    <submittedName>
        <fullName evidence="3">PDZ domain-containing protein</fullName>
    </submittedName>
</protein>
<dbReference type="Gene3D" id="2.30.42.10">
    <property type="match status" value="1"/>
</dbReference>